<proteinExistence type="predicted"/>
<reference evidence="6" key="1">
    <citation type="submission" date="2016-06" db="UniProtKB">
        <authorList>
            <consortium name="WormBaseParasite"/>
        </authorList>
    </citation>
    <scope>IDENTIFICATION</scope>
</reference>
<keyword evidence="5" id="KW-1185">Reference proteome</keyword>
<dbReference type="GO" id="GO:0050793">
    <property type="term" value="P:regulation of developmental process"/>
    <property type="evidence" value="ECO:0007669"/>
    <property type="project" value="UniProtKB-ARBA"/>
</dbReference>
<dbReference type="Gene3D" id="2.60.200.10">
    <property type="match status" value="1"/>
</dbReference>
<evidence type="ECO:0000313" key="4">
    <source>
        <dbReference type="EMBL" id="VDN27235.1"/>
    </source>
</evidence>
<dbReference type="GO" id="GO:0009791">
    <property type="term" value="P:post-embryonic development"/>
    <property type="evidence" value="ECO:0007669"/>
    <property type="project" value="UniProtKB-ARBA"/>
</dbReference>
<dbReference type="GO" id="GO:0030509">
    <property type="term" value="P:BMP signaling pathway"/>
    <property type="evidence" value="ECO:0007669"/>
    <property type="project" value="TreeGrafter"/>
</dbReference>
<gene>
    <name evidence="4" type="ORF">GPUH_LOCUS16093</name>
</gene>
<dbReference type="GO" id="GO:0051239">
    <property type="term" value="P:regulation of multicellular organismal process"/>
    <property type="evidence" value="ECO:0007669"/>
    <property type="project" value="UniProtKB-ARBA"/>
</dbReference>
<dbReference type="OrthoDB" id="5794312at2759"/>
<dbReference type="GO" id="GO:0060395">
    <property type="term" value="P:SMAD protein signal transduction"/>
    <property type="evidence" value="ECO:0007669"/>
    <property type="project" value="TreeGrafter"/>
</dbReference>
<evidence type="ECO:0000313" key="6">
    <source>
        <dbReference type="WBParaSite" id="GPUH_0001611201-mRNA-1"/>
    </source>
</evidence>
<dbReference type="GO" id="GO:0000978">
    <property type="term" value="F:RNA polymerase II cis-regulatory region sequence-specific DNA binding"/>
    <property type="evidence" value="ECO:0007669"/>
    <property type="project" value="TreeGrafter"/>
</dbReference>
<dbReference type="PROSITE" id="PS51076">
    <property type="entry name" value="MH2"/>
    <property type="match status" value="1"/>
</dbReference>
<dbReference type="AlphaFoldDB" id="A0A183E549"/>
<dbReference type="InterPro" id="IPR001132">
    <property type="entry name" value="SMAD_dom_Dwarfin-type"/>
</dbReference>
<dbReference type="WBParaSite" id="GPUH_0001611201-mRNA-1">
    <property type="protein sequence ID" value="GPUH_0001611201-mRNA-1"/>
    <property type="gene ID" value="GPUH_0001611201"/>
</dbReference>
<evidence type="ECO:0000256" key="2">
    <source>
        <dbReference type="ARBA" id="ARBA00023163"/>
    </source>
</evidence>
<feature type="domain" description="MH2" evidence="3">
    <location>
        <begin position="9"/>
        <end position="192"/>
    </location>
</feature>
<protein>
    <submittedName>
        <fullName evidence="6">MH2 domain-containing protein</fullName>
    </submittedName>
</protein>
<dbReference type="GO" id="GO:0070411">
    <property type="term" value="F:I-SMAD binding"/>
    <property type="evidence" value="ECO:0007669"/>
    <property type="project" value="TreeGrafter"/>
</dbReference>
<dbReference type="GO" id="GO:0000981">
    <property type="term" value="F:DNA-binding transcription factor activity, RNA polymerase II-specific"/>
    <property type="evidence" value="ECO:0007669"/>
    <property type="project" value="TreeGrafter"/>
</dbReference>
<dbReference type="InterPro" id="IPR017855">
    <property type="entry name" value="SMAD-like_dom_sf"/>
</dbReference>
<dbReference type="Pfam" id="PF03166">
    <property type="entry name" value="MH2"/>
    <property type="match status" value="1"/>
</dbReference>
<reference evidence="4 5" key="2">
    <citation type="submission" date="2018-11" db="EMBL/GenBank/DDBJ databases">
        <authorList>
            <consortium name="Pathogen Informatics"/>
        </authorList>
    </citation>
    <scope>NUCLEOTIDE SEQUENCE [LARGE SCALE GENOMIC DNA]</scope>
</reference>
<dbReference type="EMBL" id="UYRT01083292">
    <property type="protein sequence ID" value="VDN27235.1"/>
    <property type="molecule type" value="Genomic_DNA"/>
</dbReference>
<dbReference type="SMART" id="SM00524">
    <property type="entry name" value="DWB"/>
    <property type="match status" value="1"/>
</dbReference>
<dbReference type="GO" id="GO:0071144">
    <property type="term" value="C:heteromeric SMAD protein complex"/>
    <property type="evidence" value="ECO:0007669"/>
    <property type="project" value="TreeGrafter"/>
</dbReference>
<accession>A0A183E549</accession>
<dbReference type="PANTHER" id="PTHR13703:SF61">
    <property type="entry name" value="PROTEIN MOTHERS AGAINST DPP"/>
    <property type="match status" value="1"/>
</dbReference>
<organism evidence="6">
    <name type="scientific">Gongylonema pulchrum</name>
    <dbReference type="NCBI Taxonomy" id="637853"/>
    <lineage>
        <taxon>Eukaryota</taxon>
        <taxon>Metazoa</taxon>
        <taxon>Ecdysozoa</taxon>
        <taxon>Nematoda</taxon>
        <taxon>Chromadorea</taxon>
        <taxon>Rhabditida</taxon>
        <taxon>Spirurina</taxon>
        <taxon>Spiruromorpha</taxon>
        <taxon>Spiruroidea</taxon>
        <taxon>Gongylonematidae</taxon>
        <taxon>Gongylonema</taxon>
    </lineage>
</organism>
<evidence type="ECO:0000313" key="5">
    <source>
        <dbReference type="Proteomes" id="UP000271098"/>
    </source>
</evidence>
<keyword evidence="1" id="KW-0805">Transcription regulation</keyword>
<keyword evidence="2" id="KW-0804">Transcription</keyword>
<dbReference type="GO" id="GO:0009653">
    <property type="term" value="P:anatomical structure morphogenesis"/>
    <property type="evidence" value="ECO:0007669"/>
    <property type="project" value="TreeGrafter"/>
</dbReference>
<evidence type="ECO:0000259" key="3">
    <source>
        <dbReference type="PROSITE" id="PS51076"/>
    </source>
</evidence>
<sequence>VPYEEGKYWATVSYFELNTRVGEQYKVSSPTIEIDGFTDPISNPSKICLGLLSNVNRNQQIESTRRRIGKGWLSYESAIFIQSRNCNYFHSFHPTTVCKITNGISLKIFDLAKFRQLLAESTRCCSFDAIYELTNMTIIRMSFVKGWGAEYQRQDVTSTPCWIEIHLHAPLQVYHFFILPPKAGLVTSFRLSGCLENTIFMFHAVTVARGAYYHASVYVCLRKFCPRFSILEP</sequence>
<evidence type="ECO:0000256" key="1">
    <source>
        <dbReference type="ARBA" id="ARBA00023015"/>
    </source>
</evidence>
<name>A0A183E549_9BILA</name>
<dbReference type="SUPFAM" id="SSF49879">
    <property type="entry name" value="SMAD/FHA domain"/>
    <property type="match status" value="1"/>
</dbReference>
<dbReference type="PANTHER" id="PTHR13703">
    <property type="entry name" value="SMAD"/>
    <property type="match status" value="1"/>
</dbReference>
<dbReference type="Proteomes" id="UP000271098">
    <property type="component" value="Unassembled WGS sequence"/>
</dbReference>
<dbReference type="InterPro" id="IPR013790">
    <property type="entry name" value="Dwarfin"/>
</dbReference>
<dbReference type="InterPro" id="IPR008984">
    <property type="entry name" value="SMAD_FHA_dom_sf"/>
</dbReference>
<dbReference type="GO" id="GO:0030154">
    <property type="term" value="P:cell differentiation"/>
    <property type="evidence" value="ECO:0007669"/>
    <property type="project" value="TreeGrafter"/>
</dbReference>